<proteinExistence type="predicted"/>
<sequence>MDWIVAPDHDGRALPDVLPSLLGAMGVAGFADTIGFPDCRTAGVLLIDGLGRDLLREHAADAPFMASLLTLPPLKAGFPTTTVTSITSLGTGLCAGEHGLVGYSFAEPSGGLLHPLSWATHGTVGDSAGSRRSLLDQWPPEQAQPTPTMLERAAAAGVDVRTAVPAEFKNTGLTRAAFRGAVFRGLHALGDLAAELLTALGADGPGLCYGYHGHLDLLGHMHGPGSLPWRLQLTLLDQLVATLAERLPPAAVLTVIADHGMVQVDPAEAVDADTDPALQAGVRLLGGEVRARHVYVEPGALTDVHSAWQETIGERGVVLTGEQAIDEGWFGPVVADSVRPRIGDVLAIMRDSGVIRSVVEPGESALRGHHGSLTSAEQLVPVLVLGG</sequence>
<accession>A0A840Q9X6</accession>
<organism evidence="1 2">
    <name type="scientific">Saccharopolyspora phatthalungensis</name>
    <dbReference type="NCBI Taxonomy" id="664693"/>
    <lineage>
        <taxon>Bacteria</taxon>
        <taxon>Bacillati</taxon>
        <taxon>Actinomycetota</taxon>
        <taxon>Actinomycetes</taxon>
        <taxon>Pseudonocardiales</taxon>
        <taxon>Pseudonocardiaceae</taxon>
        <taxon>Saccharopolyspora</taxon>
    </lineage>
</organism>
<gene>
    <name evidence="1" type="ORF">BJ970_002779</name>
</gene>
<dbReference type="InterPro" id="IPR017850">
    <property type="entry name" value="Alkaline_phosphatase_core_sf"/>
</dbReference>
<keyword evidence="2" id="KW-1185">Reference proteome</keyword>
<protein>
    <recommendedName>
        <fullName evidence="3">Phosphodiesterase</fullName>
    </recommendedName>
</protein>
<evidence type="ECO:0008006" key="3">
    <source>
        <dbReference type="Google" id="ProtNLM"/>
    </source>
</evidence>
<dbReference type="EMBL" id="JACHIW010000001">
    <property type="protein sequence ID" value="MBB5155245.1"/>
    <property type="molecule type" value="Genomic_DNA"/>
</dbReference>
<reference evidence="1 2" key="1">
    <citation type="submission" date="2020-08" db="EMBL/GenBank/DDBJ databases">
        <title>Sequencing the genomes of 1000 actinobacteria strains.</title>
        <authorList>
            <person name="Klenk H.-P."/>
        </authorList>
    </citation>
    <scope>NUCLEOTIDE SEQUENCE [LARGE SCALE GENOMIC DNA]</scope>
    <source>
        <strain evidence="1 2">DSM 45584</strain>
    </source>
</reference>
<dbReference type="Gene3D" id="3.40.720.10">
    <property type="entry name" value="Alkaline Phosphatase, subunit A"/>
    <property type="match status" value="1"/>
</dbReference>
<dbReference type="RefSeq" id="WP_184726620.1">
    <property type="nucleotide sequence ID" value="NZ_JACHIW010000001.1"/>
</dbReference>
<dbReference type="InterPro" id="IPR002591">
    <property type="entry name" value="Phosphodiest/P_Trfase"/>
</dbReference>
<dbReference type="SUPFAM" id="SSF53649">
    <property type="entry name" value="Alkaline phosphatase-like"/>
    <property type="match status" value="1"/>
</dbReference>
<dbReference type="Proteomes" id="UP000584374">
    <property type="component" value="Unassembled WGS sequence"/>
</dbReference>
<comment type="caution">
    <text evidence="1">The sequence shown here is derived from an EMBL/GenBank/DDBJ whole genome shotgun (WGS) entry which is preliminary data.</text>
</comment>
<name>A0A840Q9X6_9PSEU</name>
<dbReference type="Pfam" id="PF01663">
    <property type="entry name" value="Phosphodiest"/>
    <property type="match status" value="1"/>
</dbReference>
<evidence type="ECO:0000313" key="2">
    <source>
        <dbReference type="Proteomes" id="UP000584374"/>
    </source>
</evidence>
<dbReference type="AlphaFoldDB" id="A0A840Q9X6"/>
<evidence type="ECO:0000313" key="1">
    <source>
        <dbReference type="EMBL" id="MBB5155245.1"/>
    </source>
</evidence>